<sequence length="64" mass="6206">MPGAGKSDSRALQVVGALVAVVALAGAAFGGWSFDGLADGPLPFAIAVVAVTLALGASLYARYG</sequence>
<protein>
    <submittedName>
        <fullName evidence="2">Uncharacterized protein</fullName>
    </submittedName>
</protein>
<reference evidence="2 3" key="1">
    <citation type="journal article" date="2019" name="Int. J. Syst. Evol. Microbiol.">
        <title>The Global Catalogue of Microorganisms (GCM) 10K type strain sequencing project: providing services to taxonomists for standard genome sequencing and annotation.</title>
        <authorList>
            <consortium name="The Broad Institute Genomics Platform"/>
            <consortium name="The Broad Institute Genome Sequencing Center for Infectious Disease"/>
            <person name="Wu L."/>
            <person name="Ma J."/>
        </authorList>
    </citation>
    <scope>NUCLEOTIDE SEQUENCE [LARGE SCALE GENOMIC DNA]</scope>
    <source>
        <strain evidence="2 3">GX26</strain>
    </source>
</reference>
<dbReference type="Proteomes" id="UP001596395">
    <property type="component" value="Unassembled WGS sequence"/>
</dbReference>
<feature type="transmembrane region" description="Helical" evidence="1">
    <location>
        <begin position="40"/>
        <end position="61"/>
    </location>
</feature>
<keyword evidence="3" id="KW-1185">Reference proteome</keyword>
<evidence type="ECO:0000313" key="2">
    <source>
        <dbReference type="EMBL" id="MFC6953021.1"/>
    </source>
</evidence>
<keyword evidence="1" id="KW-0812">Transmembrane</keyword>
<dbReference type="EMBL" id="JBHSXN010000002">
    <property type="protein sequence ID" value="MFC6953021.1"/>
    <property type="molecule type" value="Genomic_DNA"/>
</dbReference>
<keyword evidence="1" id="KW-0472">Membrane</keyword>
<comment type="caution">
    <text evidence="2">The sequence shown here is derived from an EMBL/GenBank/DDBJ whole genome shotgun (WGS) entry which is preliminary data.</text>
</comment>
<evidence type="ECO:0000256" key="1">
    <source>
        <dbReference type="SAM" id="Phobius"/>
    </source>
</evidence>
<accession>A0ABD5VGF3</accession>
<proteinExistence type="predicted"/>
<feature type="transmembrane region" description="Helical" evidence="1">
    <location>
        <begin position="12"/>
        <end position="34"/>
    </location>
</feature>
<keyword evidence="1" id="KW-1133">Transmembrane helix</keyword>
<dbReference type="RefSeq" id="WP_336349999.1">
    <property type="nucleotide sequence ID" value="NZ_JAZAQL010000002.1"/>
</dbReference>
<name>A0ABD5VGF3_9EURY</name>
<organism evidence="2 3">
    <name type="scientific">Halorubellus litoreus</name>
    <dbReference type="NCBI Taxonomy" id="755308"/>
    <lineage>
        <taxon>Archaea</taxon>
        <taxon>Methanobacteriati</taxon>
        <taxon>Methanobacteriota</taxon>
        <taxon>Stenosarchaea group</taxon>
        <taxon>Halobacteria</taxon>
        <taxon>Halobacteriales</taxon>
        <taxon>Halorubellaceae</taxon>
        <taxon>Halorubellus</taxon>
    </lineage>
</organism>
<gene>
    <name evidence="2" type="ORF">ACFQGB_09110</name>
</gene>
<evidence type="ECO:0000313" key="3">
    <source>
        <dbReference type="Proteomes" id="UP001596395"/>
    </source>
</evidence>
<dbReference type="AlphaFoldDB" id="A0ABD5VGF3"/>